<evidence type="ECO:0000256" key="1">
    <source>
        <dbReference type="SAM" id="Coils"/>
    </source>
</evidence>
<proteinExistence type="predicted"/>
<evidence type="ECO:0000313" key="3">
    <source>
        <dbReference type="Proteomes" id="UP000307541"/>
    </source>
</evidence>
<gene>
    <name evidence="2" type="ORF">D8779_08355</name>
</gene>
<evidence type="ECO:0000313" key="2">
    <source>
        <dbReference type="EMBL" id="TIH10673.1"/>
    </source>
</evidence>
<dbReference type="EMBL" id="RFLV01000001">
    <property type="protein sequence ID" value="TIH10673.1"/>
    <property type="molecule type" value="Genomic_DNA"/>
</dbReference>
<keyword evidence="3" id="KW-1185">Reference proteome</keyword>
<dbReference type="Proteomes" id="UP000307541">
    <property type="component" value="Unassembled WGS sequence"/>
</dbReference>
<name>A0A4T2A102_9PSED</name>
<feature type="coiled-coil region" evidence="1">
    <location>
        <begin position="158"/>
        <end position="192"/>
    </location>
</feature>
<sequence length="206" mass="22401">MKGWLGIALLSVVTAVTVVIVRMPQADTAPALAQQAIAPLNPPIRLPDIPATRLPQQQPVATPTPAAEPVEAATNEPQLNAQEAQMLIQLMADQGDPRSPVLGQLKPRERASAAQLADPAQYSAFEDQQTRDQLMAYASGVQQIPAIRERIEQAAQSGERNQAELDEARAALEQLEMLQSKLQRERPELLRNEELSIEKAGALPTQ</sequence>
<comment type="caution">
    <text evidence="2">The sequence shown here is derived from an EMBL/GenBank/DDBJ whole genome shotgun (WGS) entry which is preliminary data.</text>
</comment>
<protein>
    <submittedName>
        <fullName evidence="2">Uncharacterized protein</fullName>
    </submittedName>
</protein>
<dbReference type="AlphaFoldDB" id="A0A4T2A102"/>
<dbReference type="OrthoDB" id="6896049at2"/>
<reference evidence="2 3" key="1">
    <citation type="submission" date="2018-10" db="EMBL/GenBank/DDBJ databases">
        <title>Pseudomonas leptonychotis sp. nov., isolated from Weddell seals in Antarctica.</title>
        <authorList>
            <person name="Novakova D."/>
            <person name="Svec P."/>
            <person name="Kralova S."/>
            <person name="Kristofova L."/>
            <person name="Zeman M."/>
            <person name="Pantucek R."/>
            <person name="Maslanova I."/>
            <person name="Sedlacek I."/>
        </authorList>
    </citation>
    <scope>NUCLEOTIDE SEQUENCE [LARGE SCALE GENOMIC DNA]</scope>
    <source>
        <strain evidence="2 3">CCM 8849</strain>
    </source>
</reference>
<dbReference type="RefSeq" id="WP_136663950.1">
    <property type="nucleotide sequence ID" value="NZ_RFLV01000001.1"/>
</dbReference>
<organism evidence="2 3">
    <name type="scientific">Pseudomonas leptonychotis</name>
    <dbReference type="NCBI Taxonomy" id="2448482"/>
    <lineage>
        <taxon>Bacteria</taxon>
        <taxon>Pseudomonadati</taxon>
        <taxon>Pseudomonadota</taxon>
        <taxon>Gammaproteobacteria</taxon>
        <taxon>Pseudomonadales</taxon>
        <taxon>Pseudomonadaceae</taxon>
        <taxon>Pseudomonas</taxon>
    </lineage>
</organism>
<accession>A0A4T2A102</accession>
<keyword evidence="1" id="KW-0175">Coiled coil</keyword>